<comment type="caution">
    <text evidence="2">The sequence shown here is derived from an EMBL/GenBank/DDBJ whole genome shotgun (WGS) entry which is preliminary data.</text>
</comment>
<name>A0ABS5ETV1_9PROT</name>
<sequence>MRKIAIALVAIASIGLSGCGYSRGDRAVSGGLLGAGAGAAVGSLSGNAGTGALIGGGAGALGGALTSGHDVNLGRPIWR</sequence>
<keyword evidence="3" id="KW-1185">Reference proteome</keyword>
<protein>
    <recommendedName>
        <fullName evidence="1">YMGG-like Gly-zipper domain-containing protein</fullName>
    </recommendedName>
</protein>
<evidence type="ECO:0000313" key="3">
    <source>
        <dbReference type="Proteomes" id="UP001196870"/>
    </source>
</evidence>
<evidence type="ECO:0000259" key="1">
    <source>
        <dbReference type="Pfam" id="PF13441"/>
    </source>
</evidence>
<evidence type="ECO:0000313" key="2">
    <source>
        <dbReference type="EMBL" id="MBR0663719.1"/>
    </source>
</evidence>
<dbReference type="EMBL" id="JAAGBB010000004">
    <property type="protein sequence ID" value="MBR0663719.1"/>
    <property type="molecule type" value="Genomic_DNA"/>
</dbReference>
<dbReference type="Proteomes" id="UP001196870">
    <property type="component" value="Unassembled WGS sequence"/>
</dbReference>
<accession>A0ABS5ETV1</accession>
<dbReference type="InterPro" id="IPR027367">
    <property type="entry name" value="Gly-zipper_YMGG"/>
</dbReference>
<dbReference type="Pfam" id="PF13441">
    <property type="entry name" value="Gly-zipper_YMGG"/>
    <property type="match status" value="1"/>
</dbReference>
<feature type="domain" description="YMGG-like Gly-zipper" evidence="1">
    <location>
        <begin position="26"/>
        <end position="67"/>
    </location>
</feature>
<dbReference type="RefSeq" id="WP_211851303.1">
    <property type="nucleotide sequence ID" value="NZ_JAAGBB010000004.1"/>
</dbReference>
<dbReference type="PROSITE" id="PS51257">
    <property type="entry name" value="PROKAR_LIPOPROTEIN"/>
    <property type="match status" value="1"/>
</dbReference>
<gene>
    <name evidence="2" type="ORF">GXW71_05045</name>
</gene>
<reference evidence="3" key="1">
    <citation type="journal article" date="2021" name="Syst. Appl. Microbiol.">
        <title>Roseomonas hellenica sp. nov., isolated from roots of wild-growing Alkanna tinctoria.</title>
        <authorList>
            <person name="Rat A."/>
            <person name="Naranjo H.D."/>
            <person name="Lebbe L."/>
            <person name="Cnockaert M."/>
            <person name="Krigas N."/>
            <person name="Grigoriadou K."/>
            <person name="Maloupa E."/>
            <person name="Willems A."/>
        </authorList>
    </citation>
    <scope>NUCLEOTIDE SEQUENCE [LARGE SCALE GENOMIC DNA]</scope>
    <source>
        <strain evidence="3">LMG 31523</strain>
    </source>
</reference>
<organism evidence="2 3">
    <name type="scientific">Plastoroseomonas hellenica</name>
    <dbReference type="NCBI Taxonomy" id="2687306"/>
    <lineage>
        <taxon>Bacteria</taxon>
        <taxon>Pseudomonadati</taxon>
        <taxon>Pseudomonadota</taxon>
        <taxon>Alphaproteobacteria</taxon>
        <taxon>Acetobacterales</taxon>
        <taxon>Acetobacteraceae</taxon>
        <taxon>Plastoroseomonas</taxon>
    </lineage>
</organism>
<proteinExistence type="predicted"/>